<feature type="region of interest" description="Disordered" evidence="4">
    <location>
        <begin position="314"/>
        <end position="450"/>
    </location>
</feature>
<feature type="region of interest" description="Disordered" evidence="4">
    <location>
        <begin position="225"/>
        <end position="254"/>
    </location>
</feature>
<gene>
    <name evidence="6" type="ORF">BDBG_01418</name>
</gene>
<evidence type="ECO:0000313" key="6">
    <source>
        <dbReference type="EMBL" id="OAT04941.1"/>
    </source>
</evidence>
<feature type="compositionally biased region" description="Basic and acidic residues" evidence="4">
    <location>
        <begin position="575"/>
        <end position="585"/>
    </location>
</feature>
<comment type="subcellular location">
    <subcellularLocation>
        <location evidence="3">Nucleus</location>
    </subcellularLocation>
</comment>
<dbReference type="Proteomes" id="UP000002038">
    <property type="component" value="Unassembled WGS sequence"/>
</dbReference>
<dbReference type="AlphaFoldDB" id="A0A179UD15"/>
<dbReference type="KEGG" id="bgh:BDBG_01418"/>
<sequence length="598" mass="66574">MATSIAQGLFKSLPKPKYTGEDEELPIHAQPKGPRIIGASAINESQVVLKTVGPPPYGKRAGWRPRNPEDFADGGAFPEIPVAQYPLDMGRKGTSSTSNALAVQVDAEGKVKYDAIAKQGHGENRIVHASFKDLIPLRQRVDMGEISLARPSQEEVAEQMEKTKAALAKLVTGAVAAQKPKNVKGGKRSEPTFVRYTPANQMGDTSQKNDRIMKIVERQVDPMEPPKFKHKKIPRGPPSPPPPVMHSPPRKLTAEDQEAWRIPPPVSNWKNPRGYTVPLDKRLAADGRGLQDVSINDKFAQFAEALFTADRHAREEVKQRAQMQQKLAEKEKAQKEEHLRQLAQKAREARSGGTSRQESRARTRSRSASGSRSPSPYSSRSATPSEDEEAARERERRRRQQRQEDERQLRQSRMGTERRIQMMAREQNRDISEKVALGLAKPTQSKETMYDSRLFNQSSGFDSGFNEDQPYDKPLFAAQDAINSIYRPRAQADDFDDEEAAGAEMSRIERNSRFEVLGRAKQGFKGAADAEARDGPVQFEKDTSDPFGIDGMIAEVTGAGGSGQKRYGIQEAEGANERGSKRARVDDDDDDDDHDRGR</sequence>
<dbReference type="InterPro" id="IPR017862">
    <property type="entry name" value="SKI-int_prot_SKIP"/>
</dbReference>
<keyword evidence="3" id="KW-0539">Nucleus</keyword>
<reference evidence="7" key="1">
    <citation type="journal article" date="2015" name="PLoS Genet.">
        <title>The dynamic genome and transcriptome of the human fungal pathogen Blastomyces and close relative Emmonsia.</title>
        <authorList>
            <person name="Munoz J.F."/>
            <person name="Gauthier G.M."/>
            <person name="Desjardins C.A."/>
            <person name="Gallo J.E."/>
            <person name="Holder J."/>
            <person name="Sullivan T.D."/>
            <person name="Marty A.J."/>
            <person name="Carmen J.C."/>
            <person name="Chen Z."/>
            <person name="Ding L."/>
            <person name="Gujja S."/>
            <person name="Magrini V."/>
            <person name="Misas E."/>
            <person name="Mitreva M."/>
            <person name="Priest M."/>
            <person name="Saif S."/>
            <person name="Whiston E.A."/>
            <person name="Young S."/>
            <person name="Zeng Q."/>
            <person name="Goldman W.E."/>
            <person name="Mardis E.R."/>
            <person name="Taylor J.W."/>
            <person name="McEwen J.G."/>
            <person name="Clay O.K."/>
            <person name="Klein B.S."/>
            <person name="Cuomo C.A."/>
        </authorList>
    </citation>
    <scope>NUCLEOTIDE SEQUENCE [LARGE SCALE GENOMIC DNA]</scope>
    <source>
        <strain evidence="7">SLH14081</strain>
    </source>
</reference>
<dbReference type="PANTHER" id="PTHR12096">
    <property type="entry name" value="NUCLEAR PROTEIN SKIP-RELATED"/>
    <property type="match status" value="1"/>
</dbReference>
<comment type="similarity">
    <text evidence="1 3">Belongs to the SNW family.</text>
</comment>
<feature type="compositionally biased region" description="Pro residues" evidence="4">
    <location>
        <begin position="235"/>
        <end position="246"/>
    </location>
</feature>
<keyword evidence="3" id="KW-0508">mRNA splicing</keyword>
<feature type="compositionally biased region" description="Basic and acidic residues" evidence="4">
    <location>
        <begin position="327"/>
        <end position="350"/>
    </location>
</feature>
<comment type="subunit">
    <text evidence="3">Associated with the spliceosome.</text>
</comment>
<evidence type="ECO:0000256" key="3">
    <source>
        <dbReference type="RuleBase" id="RU367140"/>
    </source>
</evidence>
<evidence type="ECO:0000256" key="2">
    <source>
        <dbReference type="ARBA" id="ARBA00022160"/>
    </source>
</evidence>
<evidence type="ECO:0000256" key="4">
    <source>
        <dbReference type="SAM" id="MobiDB-lite"/>
    </source>
</evidence>
<evidence type="ECO:0000256" key="1">
    <source>
        <dbReference type="ARBA" id="ARBA00010197"/>
    </source>
</evidence>
<name>A0A179UD15_BLAGS</name>
<dbReference type="STRING" id="559298.A0A179UD15"/>
<dbReference type="RefSeq" id="XP_002628510.1">
    <property type="nucleotide sequence ID" value="XM_002628464.2"/>
</dbReference>
<dbReference type="Pfam" id="PF02731">
    <property type="entry name" value="SKIP_SNW"/>
    <property type="match status" value="1"/>
</dbReference>
<comment type="function">
    <text evidence="3">Involved in pre-mRNA splicing.</text>
</comment>
<dbReference type="GO" id="GO:0000398">
    <property type="term" value="P:mRNA splicing, via spliceosome"/>
    <property type="evidence" value="ECO:0007669"/>
    <property type="project" value="InterPro"/>
</dbReference>
<keyword evidence="7" id="KW-1185">Reference proteome</keyword>
<protein>
    <recommendedName>
        <fullName evidence="2 3">Pre-mRNA-processing protein 45</fullName>
    </recommendedName>
</protein>
<feature type="compositionally biased region" description="Acidic residues" evidence="4">
    <location>
        <begin position="586"/>
        <end position="598"/>
    </location>
</feature>
<evidence type="ECO:0000259" key="5">
    <source>
        <dbReference type="Pfam" id="PF02731"/>
    </source>
</evidence>
<feature type="region of interest" description="Disordered" evidence="4">
    <location>
        <begin position="1"/>
        <end position="32"/>
    </location>
</feature>
<keyword evidence="3" id="KW-0747">Spliceosome</keyword>
<keyword evidence="3" id="KW-0507">mRNA processing</keyword>
<feature type="compositionally biased region" description="Basic and acidic residues" evidence="4">
    <location>
        <begin position="401"/>
        <end position="433"/>
    </location>
</feature>
<dbReference type="VEuPathDB" id="FungiDB:BDBG_01418"/>
<proteinExistence type="inferred from homology"/>
<evidence type="ECO:0000313" key="7">
    <source>
        <dbReference type="Proteomes" id="UP000002038"/>
    </source>
</evidence>
<accession>A0A179UD15</accession>
<feature type="domain" description="SKI-interacting protein SKIP SNW" evidence="5">
    <location>
        <begin position="193"/>
        <end position="350"/>
    </location>
</feature>
<feature type="compositionally biased region" description="Low complexity" evidence="4">
    <location>
        <begin position="366"/>
        <end position="384"/>
    </location>
</feature>
<feature type="region of interest" description="Disordered" evidence="4">
    <location>
        <begin position="527"/>
        <end position="598"/>
    </location>
</feature>
<dbReference type="InterPro" id="IPR004015">
    <property type="entry name" value="SKI-int_prot_SKIP_SNW-dom"/>
</dbReference>
<feature type="region of interest" description="Disordered" evidence="4">
    <location>
        <begin position="53"/>
        <end position="77"/>
    </location>
</feature>
<dbReference type="EMBL" id="GG657449">
    <property type="protein sequence ID" value="OAT04941.1"/>
    <property type="molecule type" value="Genomic_DNA"/>
</dbReference>
<organism evidence="6 7">
    <name type="scientific">Blastomyces gilchristii (strain SLH14081)</name>
    <name type="common">Blastomyces dermatitidis</name>
    <dbReference type="NCBI Taxonomy" id="559298"/>
    <lineage>
        <taxon>Eukaryota</taxon>
        <taxon>Fungi</taxon>
        <taxon>Dikarya</taxon>
        <taxon>Ascomycota</taxon>
        <taxon>Pezizomycotina</taxon>
        <taxon>Eurotiomycetes</taxon>
        <taxon>Eurotiomycetidae</taxon>
        <taxon>Onygenales</taxon>
        <taxon>Ajellomycetaceae</taxon>
        <taxon>Blastomyces</taxon>
    </lineage>
</organism>
<feature type="compositionally biased region" description="Basic and acidic residues" evidence="4">
    <location>
        <begin position="528"/>
        <end position="544"/>
    </location>
</feature>
<dbReference type="OrthoDB" id="666364at2759"/>
<dbReference type="GO" id="GO:0005681">
    <property type="term" value="C:spliceosomal complex"/>
    <property type="evidence" value="ECO:0007669"/>
    <property type="project" value="UniProtKB-UniRule"/>
</dbReference>
<dbReference type="GeneID" id="8507251"/>